<keyword evidence="2" id="KW-0813">Transport</keyword>
<name>C8PKR7_9BACT</name>
<dbReference type="InterPro" id="IPR001320">
    <property type="entry name" value="Iontro_rcpt_C"/>
</dbReference>
<feature type="chain" id="PRO_5002989278" evidence="5">
    <location>
        <begin position="17"/>
        <end position="267"/>
    </location>
</feature>
<feature type="domain" description="Ionotropic glutamate receptor C-terminal" evidence="7">
    <location>
        <begin position="27"/>
        <end position="247"/>
    </location>
</feature>
<comment type="similarity">
    <text evidence="1 4">Belongs to the bacterial solute-binding protein 3 family.</text>
</comment>
<accession>C8PKR7</accession>
<reference evidence="8 9" key="1">
    <citation type="submission" date="2009-07" db="EMBL/GenBank/DDBJ databases">
        <authorList>
            <person name="Madupu R."/>
            <person name="Sebastian Y."/>
            <person name="Durkin A.S."/>
            <person name="Torralba M."/>
            <person name="Methe B."/>
            <person name="Sutton G.G."/>
            <person name="Strausberg R.L."/>
            <person name="Nelson K.E."/>
        </authorList>
    </citation>
    <scope>NUCLEOTIDE SEQUENCE [LARGE SCALE GENOMIC DNA]</scope>
    <source>
        <strain evidence="8 9">RM3268</strain>
    </source>
</reference>
<dbReference type="SMR" id="C8PKR7"/>
<evidence type="ECO:0000259" key="6">
    <source>
        <dbReference type="SMART" id="SM00062"/>
    </source>
</evidence>
<sequence>MKLLFTLILLCAGLFANTLQEIRNSGVIRVGVRDGRPPFSEISGGKFEGFEIELANAIAKAIFGAKQGEVQFVSLSAADRVSYLVNNKVDMVAATFVIDSARKNHVDFSMPYFSTNLGVLTRKADAIKDISRLRDMRLITEEGTTVDNYLKKEKFTNASYCKSTSECYAMIRDGKADGYVNLNITVLAYAVVDDTLEVPFQNFGKPDFIGIGVQKGNKELLDFINAELVKLSKEGFFKKAYQDTFEPFYRGTADKKYFLLDGIYDLL</sequence>
<evidence type="ECO:0000256" key="3">
    <source>
        <dbReference type="ARBA" id="ARBA00022729"/>
    </source>
</evidence>
<dbReference type="RefSeq" id="WP_005872970.1">
    <property type="nucleotide sequence ID" value="NZ_ACYG01000030.1"/>
</dbReference>
<evidence type="ECO:0000256" key="5">
    <source>
        <dbReference type="SAM" id="SignalP"/>
    </source>
</evidence>
<dbReference type="GO" id="GO:0015276">
    <property type="term" value="F:ligand-gated monoatomic ion channel activity"/>
    <property type="evidence" value="ECO:0007669"/>
    <property type="project" value="InterPro"/>
</dbReference>
<dbReference type="InterPro" id="IPR018313">
    <property type="entry name" value="SBP_3_CS"/>
</dbReference>
<dbReference type="SMART" id="SM00079">
    <property type="entry name" value="PBPe"/>
    <property type="match status" value="1"/>
</dbReference>
<dbReference type="SUPFAM" id="SSF53850">
    <property type="entry name" value="Periplasmic binding protein-like II"/>
    <property type="match status" value="1"/>
</dbReference>
<dbReference type="AlphaFoldDB" id="C8PKR7"/>
<evidence type="ECO:0000256" key="4">
    <source>
        <dbReference type="RuleBase" id="RU003744"/>
    </source>
</evidence>
<dbReference type="InterPro" id="IPR051455">
    <property type="entry name" value="Bact_solute-bind_prot3"/>
</dbReference>
<proteinExistence type="inferred from homology"/>
<dbReference type="GO" id="GO:0005576">
    <property type="term" value="C:extracellular region"/>
    <property type="evidence" value="ECO:0007669"/>
    <property type="project" value="TreeGrafter"/>
</dbReference>
<gene>
    <name evidence="8" type="ORF">CAMGR0001_0290</name>
</gene>
<evidence type="ECO:0000256" key="2">
    <source>
        <dbReference type="ARBA" id="ARBA00022448"/>
    </source>
</evidence>
<dbReference type="SMART" id="SM00062">
    <property type="entry name" value="PBPb"/>
    <property type="match status" value="1"/>
</dbReference>
<dbReference type="OrthoDB" id="368476at2"/>
<evidence type="ECO:0000256" key="1">
    <source>
        <dbReference type="ARBA" id="ARBA00010333"/>
    </source>
</evidence>
<organism evidence="8 9">
    <name type="scientific">Campylobacter gracilis RM3268</name>
    <dbReference type="NCBI Taxonomy" id="553220"/>
    <lineage>
        <taxon>Bacteria</taxon>
        <taxon>Pseudomonadati</taxon>
        <taxon>Campylobacterota</taxon>
        <taxon>Epsilonproteobacteria</taxon>
        <taxon>Campylobacterales</taxon>
        <taxon>Campylobacteraceae</taxon>
        <taxon>Campylobacter</taxon>
    </lineage>
</organism>
<dbReference type="PANTHER" id="PTHR30085">
    <property type="entry name" value="AMINO ACID ABC TRANSPORTER PERMEASE"/>
    <property type="match status" value="1"/>
</dbReference>
<protein>
    <submittedName>
        <fullName evidence="8">ABC transporter, substrate-binding protein, family 3</fullName>
    </submittedName>
</protein>
<evidence type="ECO:0000313" key="8">
    <source>
        <dbReference type="EMBL" id="EEV16676.1"/>
    </source>
</evidence>
<dbReference type="GO" id="GO:0030288">
    <property type="term" value="C:outer membrane-bounded periplasmic space"/>
    <property type="evidence" value="ECO:0007669"/>
    <property type="project" value="TreeGrafter"/>
</dbReference>
<keyword evidence="3 5" id="KW-0732">Signal</keyword>
<dbReference type="GO" id="GO:0006865">
    <property type="term" value="P:amino acid transport"/>
    <property type="evidence" value="ECO:0007669"/>
    <property type="project" value="TreeGrafter"/>
</dbReference>
<evidence type="ECO:0000313" key="9">
    <source>
        <dbReference type="Proteomes" id="UP000005709"/>
    </source>
</evidence>
<feature type="signal peptide" evidence="5">
    <location>
        <begin position="1"/>
        <end position="16"/>
    </location>
</feature>
<dbReference type="Pfam" id="PF00497">
    <property type="entry name" value="SBP_bac_3"/>
    <property type="match status" value="1"/>
</dbReference>
<dbReference type="InterPro" id="IPR001638">
    <property type="entry name" value="Solute-binding_3/MltF_N"/>
</dbReference>
<dbReference type="PROSITE" id="PS01039">
    <property type="entry name" value="SBP_BACTERIAL_3"/>
    <property type="match status" value="1"/>
</dbReference>
<feature type="domain" description="Solute-binding protein family 3/N-terminal" evidence="6">
    <location>
        <begin position="27"/>
        <end position="247"/>
    </location>
</feature>
<comment type="caution">
    <text evidence="8">The sequence shown here is derived from an EMBL/GenBank/DDBJ whole genome shotgun (WGS) entry which is preliminary data.</text>
</comment>
<dbReference type="PANTHER" id="PTHR30085:SF6">
    <property type="entry name" value="ABC TRANSPORTER GLUTAMINE-BINDING PROTEIN GLNH"/>
    <property type="match status" value="1"/>
</dbReference>
<dbReference type="GO" id="GO:0016020">
    <property type="term" value="C:membrane"/>
    <property type="evidence" value="ECO:0007669"/>
    <property type="project" value="InterPro"/>
</dbReference>
<evidence type="ECO:0000259" key="7">
    <source>
        <dbReference type="SMART" id="SM00079"/>
    </source>
</evidence>
<dbReference type="STRING" id="824.CGRAC_0011"/>
<dbReference type="Gene3D" id="3.40.190.10">
    <property type="entry name" value="Periplasmic binding protein-like II"/>
    <property type="match status" value="2"/>
</dbReference>
<dbReference type="Proteomes" id="UP000005709">
    <property type="component" value="Unassembled WGS sequence"/>
</dbReference>
<dbReference type="eggNOG" id="COG0834">
    <property type="taxonomic scope" value="Bacteria"/>
</dbReference>
<keyword evidence="9" id="KW-1185">Reference proteome</keyword>
<dbReference type="EMBL" id="ACYG01000030">
    <property type="protein sequence ID" value="EEV16676.1"/>
    <property type="molecule type" value="Genomic_DNA"/>
</dbReference>